<proteinExistence type="predicted"/>
<feature type="domain" description="Peptidase M61 catalytic" evidence="2">
    <location>
        <begin position="295"/>
        <end position="352"/>
    </location>
</feature>
<sequence>MRFRTQLFRLLLAAALACAGTAASAAEPAKGDGQPNTYRVSVDAKASRAHVVADVWQESGVLAMFNVMPVEGLANGQADLVDGMRVTDAAGKPVALKNLGEGDFEVQGGRRLHLDYTVNLTHEQYAWPAGAEEVGYRTDEGVMLTGAALFFADGDAPYAGPIRVTFDLPEGWRARTPWTPIDASGTTFDVASRRELTSNALFLGTAATNTFEAGGVELTLVLGKRYVPARDRFERLLRTQLDSYLRLFGGPPRAKRYLIVINEDPSGDGGAFASSFSLFIQGDADARNEVIWGYVMAHELLHFWNGLTLVPKDANEEWFKEGATDYLTIATLARNGLIDETLLFKRLENVPRRALIARHAQGLDMTVREAGLNKQPNRQLVYGGGSLAALALDVELRKRSDDRVGLPELLQAMMREFAAPGRTYTLDDIARIAHALTGSDFRPFLAQAVESTGDFDIRPAYAAVGLRMDSFVEEMFISREPGAGAIERARFDAMFAPVVATPGR</sequence>
<evidence type="ECO:0000313" key="5">
    <source>
        <dbReference type="Proteomes" id="UP001165293"/>
    </source>
</evidence>
<feature type="signal peptide" evidence="1">
    <location>
        <begin position="1"/>
        <end position="25"/>
    </location>
</feature>
<dbReference type="InterPro" id="IPR027268">
    <property type="entry name" value="Peptidase_M4/M1_CTD_sf"/>
</dbReference>
<evidence type="ECO:0008006" key="6">
    <source>
        <dbReference type="Google" id="ProtNLM"/>
    </source>
</evidence>
<dbReference type="Gene3D" id="1.10.390.10">
    <property type="entry name" value="Neutral Protease Domain 2"/>
    <property type="match status" value="1"/>
</dbReference>
<keyword evidence="1" id="KW-0732">Signal</keyword>
<keyword evidence="5" id="KW-1185">Reference proteome</keyword>
<comment type="caution">
    <text evidence="4">The sequence shown here is derived from an EMBL/GenBank/DDBJ whole genome shotgun (WGS) entry which is preliminary data.</text>
</comment>
<gene>
    <name evidence="4" type="ORF">LK996_02040</name>
</gene>
<dbReference type="Proteomes" id="UP001165293">
    <property type="component" value="Unassembled WGS sequence"/>
</dbReference>
<evidence type="ECO:0000259" key="3">
    <source>
        <dbReference type="Pfam" id="PF17899"/>
    </source>
</evidence>
<accession>A0ABS8JE42</accession>
<dbReference type="SUPFAM" id="SSF55486">
    <property type="entry name" value="Metalloproteases ('zincins'), catalytic domain"/>
    <property type="match status" value="1"/>
</dbReference>
<dbReference type="Pfam" id="PF05299">
    <property type="entry name" value="Peptidase_M61"/>
    <property type="match status" value="1"/>
</dbReference>
<dbReference type="RefSeq" id="WP_230525510.1">
    <property type="nucleotide sequence ID" value="NZ_JAJGAK010000001.1"/>
</dbReference>
<dbReference type="InterPro" id="IPR040756">
    <property type="entry name" value="Peptidase_M61_N"/>
</dbReference>
<evidence type="ECO:0000259" key="2">
    <source>
        <dbReference type="Pfam" id="PF05299"/>
    </source>
</evidence>
<reference evidence="4" key="1">
    <citation type="submission" date="2021-10" db="EMBL/GenBank/DDBJ databases">
        <authorList>
            <person name="Lyu M."/>
            <person name="Wang X."/>
            <person name="Meng X."/>
            <person name="Xu K."/>
        </authorList>
    </citation>
    <scope>NUCLEOTIDE SEQUENCE</scope>
    <source>
        <strain evidence="4">A6</strain>
    </source>
</reference>
<evidence type="ECO:0000313" key="4">
    <source>
        <dbReference type="EMBL" id="MCC8361864.1"/>
    </source>
</evidence>
<dbReference type="Pfam" id="PF17899">
    <property type="entry name" value="Peptidase_M61_N"/>
    <property type="match status" value="1"/>
</dbReference>
<name>A0ABS8JE42_9GAMM</name>
<protein>
    <recommendedName>
        <fullName evidence="6">Peptidase M61 catalytic domain-containing protein</fullName>
    </recommendedName>
</protein>
<evidence type="ECO:0000256" key="1">
    <source>
        <dbReference type="SAM" id="SignalP"/>
    </source>
</evidence>
<feature type="chain" id="PRO_5046899083" description="Peptidase M61 catalytic domain-containing protein" evidence="1">
    <location>
        <begin position="26"/>
        <end position="504"/>
    </location>
</feature>
<feature type="domain" description="Peptidase M61 N-terminal" evidence="3">
    <location>
        <begin position="58"/>
        <end position="196"/>
    </location>
</feature>
<dbReference type="InterPro" id="IPR007963">
    <property type="entry name" value="Peptidase_M61_catalytic"/>
</dbReference>
<dbReference type="EMBL" id="JAJGAK010000001">
    <property type="protein sequence ID" value="MCC8361864.1"/>
    <property type="molecule type" value="Genomic_DNA"/>
</dbReference>
<organism evidence="4 5">
    <name type="scientific">Noviluteimonas lactosilytica</name>
    <dbReference type="NCBI Taxonomy" id="2888523"/>
    <lineage>
        <taxon>Bacteria</taxon>
        <taxon>Pseudomonadati</taxon>
        <taxon>Pseudomonadota</taxon>
        <taxon>Gammaproteobacteria</taxon>
        <taxon>Lysobacterales</taxon>
        <taxon>Lysobacteraceae</taxon>
        <taxon>Noviluteimonas</taxon>
    </lineage>
</organism>